<organism evidence="2 3">
    <name type="scientific">Aspergillus taichungensis</name>
    <dbReference type="NCBI Taxonomy" id="482145"/>
    <lineage>
        <taxon>Eukaryota</taxon>
        <taxon>Fungi</taxon>
        <taxon>Dikarya</taxon>
        <taxon>Ascomycota</taxon>
        <taxon>Pezizomycotina</taxon>
        <taxon>Eurotiomycetes</taxon>
        <taxon>Eurotiomycetidae</taxon>
        <taxon>Eurotiales</taxon>
        <taxon>Aspergillaceae</taxon>
        <taxon>Aspergillus</taxon>
        <taxon>Aspergillus subgen. Circumdati</taxon>
    </lineage>
</organism>
<dbReference type="AlphaFoldDB" id="A0A2J5I952"/>
<accession>A0A2J5I952</accession>
<sequence>MELDPFSSPPSSAPSTSRILGINCSGSGGCAESGTIGGSDTRLSHIKNKIDSIDDNKHYNNRDHIACKKNKLGAGISASFQSGAKRLGQKVINHECTACGSVPTGKENVLVV</sequence>
<dbReference type="Gene3D" id="3.30.430.10">
    <property type="entry name" value="Killer Toxin P4, subunit A"/>
    <property type="match status" value="1"/>
</dbReference>
<dbReference type="GO" id="GO:0005576">
    <property type="term" value="C:extracellular region"/>
    <property type="evidence" value="ECO:0007669"/>
    <property type="project" value="InterPro"/>
</dbReference>
<dbReference type="InterPro" id="IPR011329">
    <property type="entry name" value="Killer_tox_Kp4/SMK"/>
</dbReference>
<keyword evidence="3" id="KW-1185">Reference proteome</keyword>
<protein>
    <recommendedName>
        <fullName evidence="1">Killer toxin Kp4 domain-containing protein</fullName>
    </recommendedName>
</protein>
<dbReference type="OrthoDB" id="4177994at2759"/>
<name>A0A2J5I952_9EURO</name>
<evidence type="ECO:0000313" key="3">
    <source>
        <dbReference type="Proteomes" id="UP000235023"/>
    </source>
</evidence>
<feature type="domain" description="Killer toxin Kp4" evidence="1">
    <location>
        <begin position="15"/>
        <end position="104"/>
    </location>
</feature>
<reference evidence="3" key="1">
    <citation type="submission" date="2017-12" db="EMBL/GenBank/DDBJ databases">
        <authorList>
            <consortium name="DOE Joint Genome Institute"/>
            <person name="Mondo S.J."/>
            <person name="Kjaerbolling I."/>
            <person name="Vesth T.C."/>
            <person name="Frisvad J.C."/>
            <person name="Nybo J.L."/>
            <person name="Theobald S."/>
            <person name="Kuo A."/>
            <person name="Bowyer P."/>
            <person name="Matsuda Y."/>
            <person name="Lyhne E.K."/>
            <person name="Kogle M.E."/>
            <person name="Clum A."/>
            <person name="Lipzen A."/>
            <person name="Salamov A."/>
            <person name="Ngan C.Y."/>
            <person name="Daum C."/>
            <person name="Chiniquy J."/>
            <person name="Barry K."/>
            <person name="LaButti K."/>
            <person name="Haridas S."/>
            <person name="Simmons B.A."/>
            <person name="Magnuson J.K."/>
            <person name="Mortensen U.H."/>
            <person name="Larsen T.O."/>
            <person name="Grigoriev I.V."/>
            <person name="Baker S.E."/>
            <person name="Andersen M.R."/>
            <person name="Nordberg H.P."/>
            <person name="Cantor M.N."/>
            <person name="Hua S.X."/>
        </authorList>
    </citation>
    <scope>NUCLEOTIDE SEQUENCE [LARGE SCALE GENOMIC DNA]</scope>
    <source>
        <strain evidence="3">IBT 19404</strain>
    </source>
</reference>
<dbReference type="InterPro" id="IPR015131">
    <property type="entry name" value="Killer_tox_Kp4"/>
</dbReference>
<dbReference type="Proteomes" id="UP000235023">
    <property type="component" value="Unassembled WGS sequence"/>
</dbReference>
<dbReference type="EMBL" id="KZ559498">
    <property type="protein sequence ID" value="PLN86569.1"/>
    <property type="molecule type" value="Genomic_DNA"/>
</dbReference>
<evidence type="ECO:0000259" key="1">
    <source>
        <dbReference type="Pfam" id="PF09044"/>
    </source>
</evidence>
<proteinExistence type="predicted"/>
<dbReference type="Pfam" id="PF09044">
    <property type="entry name" value="Kp4"/>
    <property type="match status" value="1"/>
</dbReference>
<evidence type="ECO:0000313" key="2">
    <source>
        <dbReference type="EMBL" id="PLN86569.1"/>
    </source>
</evidence>
<dbReference type="SUPFAM" id="SSF55221">
    <property type="entry name" value="Yeast killer toxins"/>
    <property type="match status" value="1"/>
</dbReference>
<gene>
    <name evidence="2" type="ORF">BDW42DRAFT_158781</name>
</gene>